<dbReference type="AlphaFoldDB" id="A0A7S7LTE1"/>
<dbReference type="PROSITE" id="PS50112">
    <property type="entry name" value="PAS"/>
    <property type="match status" value="1"/>
</dbReference>
<dbReference type="InterPro" id="IPR000700">
    <property type="entry name" value="PAS-assoc_C"/>
</dbReference>
<name>A0A7S7LTE1_9BACT</name>
<evidence type="ECO:0000259" key="5">
    <source>
        <dbReference type="PROSITE" id="PS50113"/>
    </source>
</evidence>
<dbReference type="PANTHER" id="PTHR45138:SF9">
    <property type="entry name" value="DIGUANYLATE CYCLASE DGCM-RELATED"/>
    <property type="match status" value="1"/>
</dbReference>
<protein>
    <recommendedName>
        <fullName evidence="1">diguanylate cyclase</fullName>
        <ecNumber evidence="1">2.7.7.65</ecNumber>
    </recommendedName>
</protein>
<dbReference type="CDD" id="cd00130">
    <property type="entry name" value="PAS"/>
    <property type="match status" value="1"/>
</dbReference>
<dbReference type="InterPro" id="IPR000014">
    <property type="entry name" value="PAS"/>
</dbReference>
<feature type="domain" description="GGDEF" evidence="7">
    <location>
        <begin position="339"/>
        <end position="480"/>
    </location>
</feature>
<feature type="transmembrane region" description="Helical" evidence="3">
    <location>
        <begin position="112"/>
        <end position="132"/>
    </location>
</feature>
<accession>A0A7S7LTE1</accession>
<keyword evidence="3" id="KW-0812">Transmembrane</keyword>
<dbReference type="PANTHER" id="PTHR45138">
    <property type="entry name" value="REGULATORY COMPONENTS OF SENSORY TRANSDUCTION SYSTEM"/>
    <property type="match status" value="1"/>
</dbReference>
<keyword evidence="9" id="KW-1185">Reference proteome</keyword>
<dbReference type="EMBL" id="CP054492">
    <property type="protein sequence ID" value="QOY50930.1"/>
    <property type="molecule type" value="Genomic_DNA"/>
</dbReference>
<dbReference type="InterPro" id="IPR035965">
    <property type="entry name" value="PAS-like_dom_sf"/>
</dbReference>
<dbReference type="SUPFAM" id="SSF55073">
    <property type="entry name" value="Nucleotide cyclase"/>
    <property type="match status" value="1"/>
</dbReference>
<dbReference type="Gene3D" id="3.30.450.20">
    <property type="entry name" value="PAS domain"/>
    <property type="match status" value="1"/>
</dbReference>
<dbReference type="SUPFAM" id="SSF55785">
    <property type="entry name" value="PYP-like sensor domain (PAS domain)"/>
    <property type="match status" value="1"/>
</dbReference>
<dbReference type="Pfam" id="PF00990">
    <property type="entry name" value="GGDEF"/>
    <property type="match status" value="1"/>
</dbReference>
<evidence type="ECO:0000313" key="9">
    <source>
        <dbReference type="Proteomes" id="UP000593994"/>
    </source>
</evidence>
<dbReference type="Pfam" id="PF08447">
    <property type="entry name" value="PAS_3"/>
    <property type="match status" value="1"/>
</dbReference>
<comment type="catalytic activity">
    <reaction evidence="2">
        <text>2 GTP = 3',3'-c-di-GMP + 2 diphosphate</text>
        <dbReference type="Rhea" id="RHEA:24898"/>
        <dbReference type="ChEBI" id="CHEBI:33019"/>
        <dbReference type="ChEBI" id="CHEBI:37565"/>
        <dbReference type="ChEBI" id="CHEBI:58805"/>
        <dbReference type="EC" id="2.7.7.65"/>
    </reaction>
</comment>
<evidence type="ECO:0000313" key="8">
    <source>
        <dbReference type="EMBL" id="QOY50930.1"/>
    </source>
</evidence>
<dbReference type="NCBIfam" id="TIGR00229">
    <property type="entry name" value="sensory_box"/>
    <property type="match status" value="1"/>
</dbReference>
<dbReference type="GO" id="GO:1902201">
    <property type="term" value="P:negative regulation of bacterial-type flagellum-dependent cell motility"/>
    <property type="evidence" value="ECO:0007669"/>
    <property type="project" value="TreeGrafter"/>
</dbReference>
<dbReference type="CDD" id="cd01949">
    <property type="entry name" value="GGDEF"/>
    <property type="match status" value="1"/>
</dbReference>
<reference evidence="8 9" key="1">
    <citation type="submission" date="2020-05" db="EMBL/GenBank/DDBJ databases">
        <title>Sulfurimonas marisnigri, sp. nov., and Sulfurimonas baltica, sp. nov., manganese oxide reducing chemolithoautotrophs of the class Epsilonproteobacteria isolated from the pelagic redoxclines of the Black and Baltic Seas and emended description of the genus Sulfurimonas.</title>
        <authorList>
            <person name="Henkel J.V."/>
            <person name="Laudan C."/>
            <person name="Werner J."/>
            <person name="Neu T."/>
            <person name="Plewe S."/>
            <person name="Sproer C."/>
            <person name="Bunk B."/>
            <person name="Schulz-Vogt H.N."/>
        </authorList>
    </citation>
    <scope>NUCLEOTIDE SEQUENCE [LARGE SCALE GENOMIC DNA]</scope>
    <source>
        <strain evidence="8 9">GD2</strain>
    </source>
</reference>
<feature type="domain" description="HAMP" evidence="6">
    <location>
        <begin position="133"/>
        <end position="186"/>
    </location>
</feature>
<dbReference type="NCBIfam" id="TIGR00254">
    <property type="entry name" value="GGDEF"/>
    <property type="match status" value="1"/>
</dbReference>
<organism evidence="8 9">
    <name type="scientific">Candidatus Sulfurimonas baltica</name>
    <dbReference type="NCBI Taxonomy" id="2740404"/>
    <lineage>
        <taxon>Bacteria</taxon>
        <taxon>Pseudomonadati</taxon>
        <taxon>Campylobacterota</taxon>
        <taxon>Epsilonproteobacteria</taxon>
        <taxon>Campylobacterales</taxon>
        <taxon>Sulfurimonadaceae</taxon>
        <taxon>Sulfurimonas</taxon>
    </lineage>
</organism>
<dbReference type="Gene3D" id="3.30.70.270">
    <property type="match status" value="1"/>
</dbReference>
<gene>
    <name evidence="8" type="ORF">HUE88_07175</name>
</gene>
<proteinExistence type="predicted"/>
<dbReference type="InterPro" id="IPR001610">
    <property type="entry name" value="PAC"/>
</dbReference>
<dbReference type="GO" id="GO:0052621">
    <property type="term" value="F:diguanylate cyclase activity"/>
    <property type="evidence" value="ECO:0007669"/>
    <property type="project" value="UniProtKB-EC"/>
</dbReference>
<evidence type="ECO:0000259" key="4">
    <source>
        <dbReference type="PROSITE" id="PS50112"/>
    </source>
</evidence>
<dbReference type="GO" id="GO:0007165">
    <property type="term" value="P:signal transduction"/>
    <property type="evidence" value="ECO:0007669"/>
    <property type="project" value="InterPro"/>
</dbReference>
<dbReference type="Gene3D" id="6.10.340.10">
    <property type="match status" value="1"/>
</dbReference>
<evidence type="ECO:0000259" key="6">
    <source>
        <dbReference type="PROSITE" id="PS50885"/>
    </source>
</evidence>
<dbReference type="PROSITE" id="PS50113">
    <property type="entry name" value="PAC"/>
    <property type="match status" value="1"/>
</dbReference>
<dbReference type="KEGG" id="sbal:HUE88_07175"/>
<evidence type="ECO:0000259" key="7">
    <source>
        <dbReference type="PROSITE" id="PS50887"/>
    </source>
</evidence>
<keyword evidence="3" id="KW-0472">Membrane</keyword>
<keyword evidence="3" id="KW-1133">Transmembrane helix</keyword>
<evidence type="ECO:0000256" key="3">
    <source>
        <dbReference type="SAM" id="Phobius"/>
    </source>
</evidence>
<dbReference type="PROSITE" id="PS50885">
    <property type="entry name" value="HAMP"/>
    <property type="match status" value="1"/>
</dbReference>
<dbReference type="SMART" id="SM00086">
    <property type="entry name" value="PAC"/>
    <property type="match status" value="1"/>
</dbReference>
<feature type="domain" description="PAS" evidence="4">
    <location>
        <begin position="184"/>
        <end position="256"/>
    </location>
</feature>
<dbReference type="FunFam" id="3.30.70.270:FF:000001">
    <property type="entry name" value="Diguanylate cyclase domain protein"/>
    <property type="match status" value="1"/>
</dbReference>
<dbReference type="PROSITE" id="PS50887">
    <property type="entry name" value="GGDEF"/>
    <property type="match status" value="1"/>
</dbReference>
<dbReference type="GO" id="GO:0005886">
    <property type="term" value="C:plasma membrane"/>
    <property type="evidence" value="ECO:0007669"/>
    <property type="project" value="TreeGrafter"/>
</dbReference>
<dbReference type="SMART" id="SM00267">
    <property type="entry name" value="GGDEF"/>
    <property type="match status" value="1"/>
</dbReference>
<dbReference type="InterPro" id="IPR000160">
    <property type="entry name" value="GGDEF_dom"/>
</dbReference>
<dbReference type="EC" id="2.7.7.65" evidence="1"/>
<evidence type="ECO:0000256" key="2">
    <source>
        <dbReference type="ARBA" id="ARBA00034247"/>
    </source>
</evidence>
<evidence type="ECO:0000256" key="1">
    <source>
        <dbReference type="ARBA" id="ARBA00012528"/>
    </source>
</evidence>
<feature type="domain" description="PAC" evidence="5">
    <location>
        <begin position="257"/>
        <end position="311"/>
    </location>
</feature>
<dbReference type="GO" id="GO:0043709">
    <property type="term" value="P:cell adhesion involved in single-species biofilm formation"/>
    <property type="evidence" value="ECO:0007669"/>
    <property type="project" value="TreeGrafter"/>
</dbReference>
<dbReference type="RefSeq" id="WP_194368050.1">
    <property type="nucleotide sequence ID" value="NZ_CP054492.1"/>
</dbReference>
<dbReference type="InterPro" id="IPR050469">
    <property type="entry name" value="Diguanylate_Cyclase"/>
</dbReference>
<dbReference type="InterPro" id="IPR013655">
    <property type="entry name" value="PAS_fold_3"/>
</dbReference>
<sequence length="481" mass="55408">MASKLFSELIVTPIIVNDLATLDNTVNSFVSIKNVIAVKIMNNNNIVLSHKNDENPTYKNIFENNKEILHLNERTLVLKLLDIKIDDDIIAKAKIIFEITDSLRMQERNKNVTFIMMILEIIVIILVAYLIGSSLIRRLSVLTHSAEEIAENNQVTIPNIDNYKDEVSILANTLQLMQNKINKRSDELKKYIQLVNENILISRTDLNGIITDVSEALCEVSGFSKEELIGKTHAVIKHPDTLISEHENLWKTISKGNEWHADVKNKTKDGGFFWADSSIYPDYDYNQNIIGYYAIRHDITSKKEIEKLSITDGLTKLYNRRYFDNMFDEEINRAKRDRKIFCLLSLDIDFFKKYNDTYGHPEGDQVLITIARVLNSHMKRAGDIAFRIGGEEFSAIFVEKNEKNVYTFTENIRQDIENQQIQHIENTSSNFVTASFGVIYIDFSKNNNAETNREVLYKEADNQLYKAKETGRNKVVIKACN</sequence>
<dbReference type="InterPro" id="IPR043128">
    <property type="entry name" value="Rev_trsase/Diguanyl_cyclase"/>
</dbReference>
<dbReference type="InterPro" id="IPR003660">
    <property type="entry name" value="HAMP_dom"/>
</dbReference>
<dbReference type="Proteomes" id="UP000593994">
    <property type="component" value="Chromosome"/>
</dbReference>
<dbReference type="InterPro" id="IPR029787">
    <property type="entry name" value="Nucleotide_cyclase"/>
</dbReference>